<organism evidence="1 2">
    <name type="scientific">Popillia japonica</name>
    <name type="common">Japanese beetle</name>
    <dbReference type="NCBI Taxonomy" id="7064"/>
    <lineage>
        <taxon>Eukaryota</taxon>
        <taxon>Metazoa</taxon>
        <taxon>Ecdysozoa</taxon>
        <taxon>Arthropoda</taxon>
        <taxon>Hexapoda</taxon>
        <taxon>Insecta</taxon>
        <taxon>Pterygota</taxon>
        <taxon>Neoptera</taxon>
        <taxon>Endopterygota</taxon>
        <taxon>Coleoptera</taxon>
        <taxon>Polyphaga</taxon>
        <taxon>Scarabaeiformia</taxon>
        <taxon>Scarabaeidae</taxon>
        <taxon>Rutelinae</taxon>
        <taxon>Popillia</taxon>
    </lineage>
</organism>
<accession>A0AAW1IES9</accession>
<dbReference type="Proteomes" id="UP001458880">
    <property type="component" value="Unassembled WGS sequence"/>
</dbReference>
<name>A0AAW1IES9_POPJA</name>
<keyword evidence="2" id="KW-1185">Reference proteome</keyword>
<gene>
    <name evidence="1" type="ORF">QE152_g35812</name>
</gene>
<dbReference type="AlphaFoldDB" id="A0AAW1IES9"/>
<reference evidence="1 2" key="1">
    <citation type="journal article" date="2024" name="BMC Genomics">
        <title>De novo assembly and annotation of Popillia japonica's genome with initial clues to its potential as an invasive pest.</title>
        <authorList>
            <person name="Cucini C."/>
            <person name="Boschi S."/>
            <person name="Funari R."/>
            <person name="Cardaioli E."/>
            <person name="Iannotti N."/>
            <person name="Marturano G."/>
            <person name="Paoli F."/>
            <person name="Bruttini M."/>
            <person name="Carapelli A."/>
            <person name="Frati F."/>
            <person name="Nardi F."/>
        </authorList>
    </citation>
    <scope>NUCLEOTIDE SEQUENCE [LARGE SCALE GENOMIC DNA]</scope>
    <source>
        <strain evidence="1">DMR45628</strain>
    </source>
</reference>
<comment type="caution">
    <text evidence="1">The sequence shown here is derived from an EMBL/GenBank/DDBJ whole genome shotgun (WGS) entry which is preliminary data.</text>
</comment>
<evidence type="ECO:0000313" key="1">
    <source>
        <dbReference type="EMBL" id="KAK9688065.1"/>
    </source>
</evidence>
<protein>
    <recommendedName>
        <fullName evidence="3">HTH CENPB-type domain-containing protein</fullName>
    </recommendedName>
</protein>
<proteinExistence type="predicted"/>
<dbReference type="EMBL" id="JASPKY010000609">
    <property type="protein sequence ID" value="KAK9688065.1"/>
    <property type="molecule type" value="Genomic_DNA"/>
</dbReference>
<evidence type="ECO:0000313" key="2">
    <source>
        <dbReference type="Proteomes" id="UP001458880"/>
    </source>
</evidence>
<sequence>MPTELAIEAVKNGSSVNGASRTWDSKKNLERKLKNNASTIGKMGPDSMLEQINENKLVVHIKKAQKYGFPMIVSDVRKLAFNFAESQQINHNFNKEHGTAGSDWFRSFLRRHPDLSIRKAEGVSLGRGQAMNRVDVGNCFTLLQATLNENELFDKPGEKGAKDVVTITSGEKGETISCVACCNAEGVLKGKNLKSEWTDPMPPGSLIVMTQKSAYVTAKIFLNWCAKHFPPGASGTGPASSRYVNSIKKLILCYLLKWWSWWTRSSRFF</sequence>
<evidence type="ECO:0008006" key="3">
    <source>
        <dbReference type="Google" id="ProtNLM"/>
    </source>
</evidence>